<dbReference type="OrthoDB" id="524326at2759"/>
<dbReference type="Proteomes" id="UP000722485">
    <property type="component" value="Unassembled WGS sequence"/>
</dbReference>
<dbReference type="PANTHER" id="PTHR14580:SF0">
    <property type="entry name" value="MULTIPLE MYELOMA TUMOR-ASSOCIATED PROTEIN 2"/>
    <property type="match status" value="1"/>
</dbReference>
<feature type="domain" description="Multiple myeloma tumor-associated protein 2-like N-terminal" evidence="2">
    <location>
        <begin position="11"/>
        <end position="96"/>
    </location>
</feature>
<feature type="compositionally biased region" description="Basic and acidic residues" evidence="1">
    <location>
        <begin position="165"/>
        <end position="201"/>
    </location>
</feature>
<organism evidence="4 5">
    <name type="scientific">Cylindrodendrum hubeiense</name>
    <dbReference type="NCBI Taxonomy" id="595255"/>
    <lineage>
        <taxon>Eukaryota</taxon>
        <taxon>Fungi</taxon>
        <taxon>Dikarya</taxon>
        <taxon>Ascomycota</taxon>
        <taxon>Pezizomycotina</taxon>
        <taxon>Sordariomycetes</taxon>
        <taxon>Hypocreomycetidae</taxon>
        <taxon>Hypocreales</taxon>
        <taxon>Nectriaceae</taxon>
        <taxon>Cylindrodendrum</taxon>
    </lineage>
</organism>
<evidence type="ECO:0008006" key="6">
    <source>
        <dbReference type="Google" id="ProtNLM"/>
    </source>
</evidence>
<evidence type="ECO:0000259" key="2">
    <source>
        <dbReference type="Pfam" id="PF10159"/>
    </source>
</evidence>
<reference evidence="4" key="1">
    <citation type="submission" date="2020-03" db="EMBL/GenBank/DDBJ databases">
        <title>Draft Genome Sequence of Cylindrodendrum hubeiense.</title>
        <authorList>
            <person name="Buettner E."/>
            <person name="Kellner H."/>
        </authorList>
    </citation>
    <scope>NUCLEOTIDE SEQUENCE</scope>
    <source>
        <strain evidence="4">IHI 201604</strain>
    </source>
</reference>
<dbReference type="InterPro" id="IPR019315">
    <property type="entry name" value="MMTA2_N"/>
</dbReference>
<feature type="region of interest" description="Disordered" evidence="1">
    <location>
        <begin position="113"/>
        <end position="136"/>
    </location>
</feature>
<protein>
    <recommendedName>
        <fullName evidence="6">Multiple myeloma tumor-associated protein 2-like N-terminal domain-containing protein</fullName>
    </recommendedName>
</protein>
<name>A0A9P5H8Z2_9HYPO</name>
<feature type="domain" description="Azaphilone pigments biosynthesis cluster protein L N-terminal" evidence="3">
    <location>
        <begin position="259"/>
        <end position="433"/>
    </location>
</feature>
<gene>
    <name evidence="4" type="ORF">G7Z17_g5434</name>
</gene>
<dbReference type="InterPro" id="IPR039207">
    <property type="entry name" value="MMTAG2-like"/>
</dbReference>
<dbReference type="InterPro" id="IPR031348">
    <property type="entry name" value="PigL_N"/>
</dbReference>
<proteinExistence type="predicted"/>
<evidence type="ECO:0000259" key="3">
    <source>
        <dbReference type="Pfam" id="PF17111"/>
    </source>
</evidence>
<dbReference type="EMBL" id="JAANBB010000090">
    <property type="protein sequence ID" value="KAF7550852.1"/>
    <property type="molecule type" value="Genomic_DNA"/>
</dbReference>
<dbReference type="Pfam" id="PF10159">
    <property type="entry name" value="MMtag"/>
    <property type="match status" value="1"/>
</dbReference>
<feature type="region of interest" description="Disordered" evidence="1">
    <location>
        <begin position="164"/>
        <end position="208"/>
    </location>
</feature>
<dbReference type="Pfam" id="PF17111">
    <property type="entry name" value="PigL_N"/>
    <property type="match status" value="1"/>
</dbReference>
<keyword evidence="5" id="KW-1185">Reference proteome</keyword>
<dbReference type="AlphaFoldDB" id="A0A9P5H8Z2"/>
<evidence type="ECO:0000313" key="4">
    <source>
        <dbReference type="EMBL" id="KAF7550852.1"/>
    </source>
</evidence>
<evidence type="ECO:0000256" key="1">
    <source>
        <dbReference type="SAM" id="MobiDB-lite"/>
    </source>
</evidence>
<comment type="caution">
    <text evidence="4">The sequence shown here is derived from an EMBL/GenBank/DDBJ whole genome shotgun (WGS) entry which is preliminary data.</text>
</comment>
<dbReference type="PANTHER" id="PTHR14580">
    <property type="entry name" value="MULTIPLE MYELOMA TUMOR-ASSOCIATED PROTEIN 2 FAMILY MEMBER"/>
    <property type="match status" value="1"/>
</dbReference>
<evidence type="ECO:0000313" key="5">
    <source>
        <dbReference type="Proteomes" id="UP000722485"/>
    </source>
</evidence>
<accession>A0A9P5H8Z2</accession>
<sequence length="479" mass="51963">MDLLSSIRKSGSRGGVNFSWDEVANSSHRENYLGHSLMAPVGRWQKGRDLNWYAKGDSAAEDGSTETEEEREARLRKEELRKIKEAEDDAIAEALGLPVPVRNTSGANAVEEAMRRRSDLDDTAIPTSEKGGDTGAEAGAEIMIGIASADTEGTGAAGVAIGRVAETREEMREEAREEMRGEAKGDPKEDSKENPKEDQKAETGTPMHAGTVMLTIKAEAAMEASVGGETGAENATDRDPGNTADGVLAPGLVHVQTPMDPFSITTGCLTLIEVTAKTVIQLTDFTRRCRDARSDLFTVHSELNELTLVLELLKEDSSAITTIPQALQMQVVSIIAKCGTVVTEIDALLVKHNKPRTGAVRWAWDGKDAVNALRQCLETHRSALMLAVEALQLCLAKDIKADTTAIRDESSQVKKNTNEILEQVARLRQLLSQQTETGGDFMMERYLDSLTTYAESVVNGDISEDRMIFSDIQTAPSTV</sequence>